<dbReference type="Proteomes" id="UP000235315">
    <property type="component" value="Chromosome"/>
</dbReference>
<evidence type="ECO:0000313" key="2">
    <source>
        <dbReference type="Proteomes" id="UP000235315"/>
    </source>
</evidence>
<dbReference type="RefSeq" id="WP_052311117.1">
    <property type="nucleotide sequence ID" value="NC_016830.1"/>
</dbReference>
<evidence type="ECO:0000313" key="1">
    <source>
        <dbReference type="EMBL" id="AUO46763.1"/>
    </source>
</evidence>
<sequence length="215" mass="23421">MRICFFDGADRIELGSRPSLADGPSMLQGGSGASRIELREAWQADSFINRHFAGADQIHRLRALLSAQESLVHLLDDHEVRRQVASKLGSGELCAYVYPYQRPMPVRVPASVAVEEVIAPVSAAARKRLPVKASSESASRPEPAVVLTFVEIELVDMQGQPVAGESYVIALPNGTQHSGVLDELGRARVDGLDPGHCQVTYPNLDRRAVERWKGS</sequence>
<organism evidence="1 2">
    <name type="scientific">Pseudomonas ogarae (strain DSM 112162 / CECT 30235 / F113)</name>
    <dbReference type="NCBI Taxonomy" id="1114970"/>
    <lineage>
        <taxon>Bacteria</taxon>
        <taxon>Pseudomonadati</taxon>
        <taxon>Pseudomonadota</taxon>
        <taxon>Gammaproteobacteria</taxon>
        <taxon>Pseudomonadales</taxon>
        <taxon>Pseudomonadaceae</taxon>
        <taxon>Pseudomonas</taxon>
    </lineage>
</organism>
<dbReference type="EMBL" id="CP025738">
    <property type="protein sequence ID" value="AUO46763.1"/>
    <property type="molecule type" value="Genomic_DNA"/>
</dbReference>
<proteinExistence type="predicted"/>
<keyword evidence="2" id="KW-1185">Reference proteome</keyword>
<reference evidence="1 2" key="1">
    <citation type="submission" date="2018-01" db="EMBL/GenBank/DDBJ databases">
        <title>Tropical forage species Digitaria eriantha prevents oxidative stress under low temperature conditions by the incorporation of polyhydroxybutyrate-producing endophytic bacteria.</title>
        <authorList>
            <person name="Stritzler M."/>
            <person name="Ayub N."/>
        </authorList>
    </citation>
    <scope>NUCLEOTIDE SEQUENCE [LARGE SCALE GENOMIC DNA]</scope>
    <source>
        <strain evidence="1 2">FR1</strain>
    </source>
</reference>
<gene>
    <name evidence="1" type="ORF">C1C98_15515</name>
</gene>
<name>A0ABN5G5Z8_PSEO1</name>
<protein>
    <submittedName>
        <fullName evidence="1">Carboxypeptidase regulatory-like domain-containing protein</fullName>
    </submittedName>
</protein>
<accession>A0ABN5G5Z8</accession>